<evidence type="ECO:0000313" key="3">
    <source>
        <dbReference type="Proteomes" id="UP000181909"/>
    </source>
</evidence>
<sequence length="90" mass="10519">MGLAYLWERQEHRKRIRRNREWARRTGRLSRPETLLLQGGSAARCVHEAGKRMSGSRNGLGRLCQKMARLSRDRVAATKSSERARWSSRR</sequence>
<dbReference type="Proteomes" id="UP000181909">
    <property type="component" value="Unassembled WGS sequence"/>
</dbReference>
<dbReference type="AlphaFoldDB" id="A0A1K2B733"/>
<reference evidence="2 3" key="1">
    <citation type="submission" date="2016-11" db="EMBL/GenBank/DDBJ databases">
        <authorList>
            <person name="Jaros S."/>
            <person name="Januszkiewicz K."/>
            <person name="Wedrychowicz H."/>
        </authorList>
    </citation>
    <scope>NUCLEOTIDE SEQUENCE [LARGE SCALE GENOMIC DNA]</scope>
    <source>
        <strain evidence="2 3">OK807</strain>
    </source>
</reference>
<gene>
    <name evidence="2" type="ORF">SAMN02787144_100871</name>
</gene>
<dbReference type="EMBL" id="FPJO01000008">
    <property type="protein sequence ID" value="SFX94498.1"/>
    <property type="molecule type" value="Genomic_DNA"/>
</dbReference>
<evidence type="ECO:0000256" key="1">
    <source>
        <dbReference type="SAM" id="MobiDB-lite"/>
    </source>
</evidence>
<feature type="region of interest" description="Disordered" evidence="1">
    <location>
        <begin position="71"/>
        <end position="90"/>
    </location>
</feature>
<evidence type="ECO:0000313" key="2">
    <source>
        <dbReference type="EMBL" id="SFX94498.1"/>
    </source>
</evidence>
<protein>
    <submittedName>
        <fullName evidence="2">Uncharacterized protein</fullName>
    </submittedName>
</protein>
<accession>A0A1K2B733</accession>
<name>A0A1K2B733_STRAR</name>
<proteinExistence type="predicted"/>
<organism evidence="2 3">
    <name type="scientific">Streptomyces atratus</name>
    <dbReference type="NCBI Taxonomy" id="1893"/>
    <lineage>
        <taxon>Bacteria</taxon>
        <taxon>Bacillati</taxon>
        <taxon>Actinomycetota</taxon>
        <taxon>Actinomycetes</taxon>
        <taxon>Kitasatosporales</taxon>
        <taxon>Streptomycetaceae</taxon>
        <taxon>Streptomyces</taxon>
    </lineage>
</organism>